<keyword evidence="2" id="KW-1185">Reference proteome</keyword>
<reference evidence="1" key="1">
    <citation type="submission" date="2022-01" db="EMBL/GenBank/DDBJ databases">
        <authorList>
            <person name="King R."/>
        </authorList>
    </citation>
    <scope>NUCLEOTIDE SEQUENCE</scope>
</reference>
<accession>A0A9P0HNC9</accession>
<evidence type="ECO:0000313" key="1">
    <source>
        <dbReference type="EMBL" id="CAH1404857.1"/>
    </source>
</evidence>
<dbReference type="Proteomes" id="UP001152798">
    <property type="component" value="Chromosome 6"/>
</dbReference>
<proteinExistence type="predicted"/>
<dbReference type="AlphaFoldDB" id="A0A9P0HNC9"/>
<protein>
    <submittedName>
        <fullName evidence="1">Uncharacterized protein</fullName>
    </submittedName>
</protein>
<dbReference type="OrthoDB" id="10380819at2759"/>
<organism evidence="1 2">
    <name type="scientific">Nezara viridula</name>
    <name type="common">Southern green stink bug</name>
    <name type="synonym">Cimex viridulus</name>
    <dbReference type="NCBI Taxonomy" id="85310"/>
    <lineage>
        <taxon>Eukaryota</taxon>
        <taxon>Metazoa</taxon>
        <taxon>Ecdysozoa</taxon>
        <taxon>Arthropoda</taxon>
        <taxon>Hexapoda</taxon>
        <taxon>Insecta</taxon>
        <taxon>Pterygota</taxon>
        <taxon>Neoptera</taxon>
        <taxon>Paraneoptera</taxon>
        <taxon>Hemiptera</taxon>
        <taxon>Heteroptera</taxon>
        <taxon>Panheteroptera</taxon>
        <taxon>Pentatomomorpha</taxon>
        <taxon>Pentatomoidea</taxon>
        <taxon>Pentatomidae</taxon>
        <taxon>Pentatominae</taxon>
        <taxon>Nezara</taxon>
    </lineage>
</organism>
<name>A0A9P0HNC9_NEZVI</name>
<evidence type="ECO:0000313" key="2">
    <source>
        <dbReference type="Proteomes" id="UP001152798"/>
    </source>
</evidence>
<gene>
    <name evidence="1" type="ORF">NEZAVI_LOCUS13187</name>
</gene>
<dbReference type="EMBL" id="OV725082">
    <property type="protein sequence ID" value="CAH1404857.1"/>
    <property type="molecule type" value="Genomic_DNA"/>
</dbReference>
<sequence length="187" mass="22227">MGHIRLFYPPKLQDFGKLCQSSDSEDTSDLNMNTHLFRTVSRISKTHDCEACHMYPLEDFKHRDERRSKNMSDKLGFKQVKQDDKMQELVLLLVKLSYLKTKLSRIYRPENFKHAMLYSMMNNVREDLHRMVRKNEMRDSLLREGASKLETIDRLLRTEVVRAFKARVRIEQPKGHRHTDSSQSARN</sequence>